<evidence type="ECO:0000313" key="2">
    <source>
        <dbReference type="EMBL" id="MBW0505724.1"/>
    </source>
</evidence>
<sequence length="159" mass="18081">MEATIQSNQMDVDKEEARPNPDMESLPKERNVWRMAELPSIPQGEDKRTLRRVEPIFLQRQGQKDKQLVEEPNSIIHRPEEGIANDSSFGERRPSGFYQLQKCPKTSPKDLRRSRGVPRTINKRAKANPIGTDLTHRGGGSPNWSLKKWTVSSISPGLL</sequence>
<accession>A0A9Q3DM74</accession>
<organism evidence="2 3">
    <name type="scientific">Austropuccinia psidii MF-1</name>
    <dbReference type="NCBI Taxonomy" id="1389203"/>
    <lineage>
        <taxon>Eukaryota</taxon>
        <taxon>Fungi</taxon>
        <taxon>Dikarya</taxon>
        <taxon>Basidiomycota</taxon>
        <taxon>Pucciniomycotina</taxon>
        <taxon>Pucciniomycetes</taxon>
        <taxon>Pucciniales</taxon>
        <taxon>Sphaerophragmiaceae</taxon>
        <taxon>Austropuccinia</taxon>
    </lineage>
</organism>
<dbReference type="EMBL" id="AVOT02018665">
    <property type="protein sequence ID" value="MBW0505724.1"/>
    <property type="molecule type" value="Genomic_DNA"/>
</dbReference>
<feature type="compositionally biased region" description="Basic residues" evidence="1">
    <location>
        <begin position="114"/>
        <end position="126"/>
    </location>
</feature>
<dbReference type="AlphaFoldDB" id="A0A9Q3DM74"/>
<evidence type="ECO:0000313" key="3">
    <source>
        <dbReference type="Proteomes" id="UP000765509"/>
    </source>
</evidence>
<proteinExistence type="predicted"/>
<keyword evidence="3" id="KW-1185">Reference proteome</keyword>
<feature type="compositionally biased region" description="Basic and acidic residues" evidence="1">
    <location>
        <begin position="11"/>
        <end position="30"/>
    </location>
</feature>
<evidence type="ECO:0000256" key="1">
    <source>
        <dbReference type="SAM" id="MobiDB-lite"/>
    </source>
</evidence>
<feature type="region of interest" description="Disordered" evidence="1">
    <location>
        <begin position="61"/>
        <end position="147"/>
    </location>
</feature>
<dbReference type="Proteomes" id="UP000765509">
    <property type="component" value="Unassembled WGS sequence"/>
</dbReference>
<name>A0A9Q3DM74_9BASI</name>
<gene>
    <name evidence="2" type="ORF">O181_045439</name>
</gene>
<comment type="caution">
    <text evidence="2">The sequence shown here is derived from an EMBL/GenBank/DDBJ whole genome shotgun (WGS) entry which is preliminary data.</text>
</comment>
<feature type="compositionally biased region" description="Polar residues" evidence="1">
    <location>
        <begin position="1"/>
        <end position="10"/>
    </location>
</feature>
<protein>
    <submittedName>
        <fullName evidence="2">Uncharacterized protein</fullName>
    </submittedName>
</protein>
<reference evidence="2" key="1">
    <citation type="submission" date="2021-03" db="EMBL/GenBank/DDBJ databases">
        <title>Draft genome sequence of rust myrtle Austropuccinia psidii MF-1, a brazilian biotype.</title>
        <authorList>
            <person name="Quecine M.C."/>
            <person name="Pachon D.M.R."/>
            <person name="Bonatelli M.L."/>
            <person name="Correr F.H."/>
            <person name="Franceschini L.M."/>
            <person name="Leite T.F."/>
            <person name="Margarido G.R.A."/>
            <person name="Almeida C.A."/>
            <person name="Ferrarezi J.A."/>
            <person name="Labate C.A."/>
        </authorList>
    </citation>
    <scope>NUCLEOTIDE SEQUENCE</scope>
    <source>
        <strain evidence="2">MF-1</strain>
    </source>
</reference>
<feature type="region of interest" description="Disordered" evidence="1">
    <location>
        <begin position="1"/>
        <end position="30"/>
    </location>
</feature>